<evidence type="ECO:0000256" key="7">
    <source>
        <dbReference type="SAM" id="Phobius"/>
    </source>
</evidence>
<dbReference type="PANTHER" id="PTHR30572:SF4">
    <property type="entry name" value="ABC TRANSPORTER PERMEASE YTRF"/>
    <property type="match status" value="1"/>
</dbReference>
<dbReference type="PANTHER" id="PTHR30572">
    <property type="entry name" value="MEMBRANE COMPONENT OF TRANSPORTER-RELATED"/>
    <property type="match status" value="1"/>
</dbReference>
<feature type="transmembrane region" description="Helical" evidence="7">
    <location>
        <begin position="336"/>
        <end position="360"/>
    </location>
</feature>
<evidence type="ECO:0000256" key="5">
    <source>
        <dbReference type="ARBA" id="ARBA00023136"/>
    </source>
</evidence>
<evidence type="ECO:0000256" key="6">
    <source>
        <dbReference type="ARBA" id="ARBA00038076"/>
    </source>
</evidence>
<feature type="transmembrane region" description="Helical" evidence="7">
    <location>
        <begin position="290"/>
        <end position="316"/>
    </location>
</feature>
<feature type="domain" description="ABC3 transporter permease C-terminal" evidence="8">
    <location>
        <begin position="246"/>
        <end position="368"/>
    </location>
</feature>
<dbReference type="RefSeq" id="WP_378615122.1">
    <property type="nucleotide sequence ID" value="NZ_JBHSAX010000019.1"/>
</dbReference>
<evidence type="ECO:0000256" key="2">
    <source>
        <dbReference type="ARBA" id="ARBA00022475"/>
    </source>
</evidence>
<comment type="similarity">
    <text evidence="6">Belongs to the ABC-4 integral membrane protein family.</text>
</comment>
<evidence type="ECO:0000256" key="3">
    <source>
        <dbReference type="ARBA" id="ARBA00022692"/>
    </source>
</evidence>
<feature type="transmembrane region" description="Helical" evidence="7">
    <location>
        <begin position="789"/>
        <end position="811"/>
    </location>
</feature>
<dbReference type="EMBL" id="JBHSAX010000019">
    <property type="protein sequence ID" value="MFC3965376.1"/>
    <property type="molecule type" value="Genomic_DNA"/>
</dbReference>
<sequence length="823" mass="82693">MRSALNRWWVFGVREWSAHRARALTSGAVVAVSTALLVTVLSIIGSIDRSLDDFAGGTTGDAALEVSAFSGAGIPAALRTEVAAVPGVAAAVPLVQTPVTTARGTALLIGTDATATALHSPLQDHLRILPATPDGVLAGPNTGFAAGESIALQDTGVTVAAVLDGVERFDGGRFLLAPLPLAQRAAGRGDRIDSVLIVAEPGTDPAALRRDVTAAVAGRAGVGEPAAHRAAASNGVQLIRFVSVSAAGMSFLVAAFLIYTAMGLAIAGRRQRIAMLRALGATRRSIVADLLAETAVSALFGALAGAALGLLLGRAAVGRLPDIFLQSVSARIEFAVPWWTIPLAVVAAVAVCVAAAALAARQVYRVSPVEALAPVGVSPADRVRPAARIGAAVLAAVLAVAAVLVATGQPGILANGGISTMFAAEIAAGFAVGAALVRAAAAVANRCGGAGALAAETIRRSPKRSWATLMTVAVAVAASFAISAGNSNAVTSTEKSFEVLRGADIWVSTTPAGTFPTGPRLPADTADRLRALPSISTVVADQATYVDLGEQRALAYGVAPGSANALLDAAGPEVARRVLDGAGAVVSRDLADALSLEVGDTLTVPSPTGAHAVPILAEVAFFSALNGALALGLPLVQQWFGDTGTAALQLGLAPGADPGAALDQVRGAVPPGVHVHSGDAAVRGFAAALDQATSLNHLIWIIVTIIAAVALLNTLLLSVLERRREIGVLRAIGAARRFAVATVLAEAAGLAVVGGVLGLAFGSVQQVVADLASSRAWNVDVAFAPVPGAYALALGALLLCLLGALPAAWHVSTVNIIEAMRVE</sequence>
<evidence type="ECO:0000259" key="8">
    <source>
        <dbReference type="Pfam" id="PF02687"/>
    </source>
</evidence>
<feature type="transmembrane region" description="Helical" evidence="7">
    <location>
        <begin position="412"/>
        <end position="437"/>
    </location>
</feature>
<comment type="caution">
    <text evidence="9">The sequence shown here is derived from an EMBL/GenBank/DDBJ whole genome shotgun (WGS) entry which is preliminary data.</text>
</comment>
<reference evidence="10" key="1">
    <citation type="journal article" date="2019" name="Int. J. Syst. Evol. Microbiol.">
        <title>The Global Catalogue of Microorganisms (GCM) 10K type strain sequencing project: providing services to taxonomists for standard genome sequencing and annotation.</title>
        <authorList>
            <consortium name="The Broad Institute Genomics Platform"/>
            <consortium name="The Broad Institute Genome Sequencing Center for Infectious Disease"/>
            <person name="Wu L."/>
            <person name="Ma J."/>
        </authorList>
    </citation>
    <scope>NUCLEOTIDE SEQUENCE [LARGE SCALE GENOMIC DNA]</scope>
    <source>
        <strain evidence="10">CGMCC 4.7330</strain>
    </source>
</reference>
<feature type="transmembrane region" description="Helical" evidence="7">
    <location>
        <begin position="246"/>
        <end position="269"/>
    </location>
</feature>
<feature type="domain" description="ABC3 transporter permease C-terminal" evidence="8">
    <location>
        <begin position="700"/>
        <end position="815"/>
    </location>
</feature>
<dbReference type="InterPro" id="IPR050250">
    <property type="entry name" value="Macrolide_Exporter_MacB"/>
</dbReference>
<feature type="transmembrane region" description="Helical" evidence="7">
    <location>
        <begin position="386"/>
        <end position="406"/>
    </location>
</feature>
<evidence type="ECO:0000313" key="10">
    <source>
        <dbReference type="Proteomes" id="UP001595696"/>
    </source>
</evidence>
<accession>A0ABV8E0R0</accession>
<evidence type="ECO:0000256" key="1">
    <source>
        <dbReference type="ARBA" id="ARBA00004651"/>
    </source>
</evidence>
<keyword evidence="3 7" id="KW-0812">Transmembrane</keyword>
<feature type="transmembrane region" description="Helical" evidence="7">
    <location>
        <begin position="21"/>
        <end position="44"/>
    </location>
</feature>
<organism evidence="9 10">
    <name type="scientific">Nocardia jiangsuensis</name>
    <dbReference type="NCBI Taxonomy" id="1691563"/>
    <lineage>
        <taxon>Bacteria</taxon>
        <taxon>Bacillati</taxon>
        <taxon>Actinomycetota</taxon>
        <taxon>Actinomycetes</taxon>
        <taxon>Mycobacteriales</taxon>
        <taxon>Nocardiaceae</taxon>
        <taxon>Nocardia</taxon>
    </lineage>
</organism>
<gene>
    <name evidence="9" type="ORF">ACFO0B_25585</name>
</gene>
<keyword evidence="4 7" id="KW-1133">Transmembrane helix</keyword>
<name>A0ABV8E0R0_9NOCA</name>
<keyword evidence="10" id="KW-1185">Reference proteome</keyword>
<keyword evidence="5 7" id="KW-0472">Membrane</keyword>
<protein>
    <submittedName>
        <fullName evidence="9">ABC transporter permease</fullName>
    </submittedName>
</protein>
<proteinExistence type="inferred from homology"/>
<keyword evidence="2" id="KW-1003">Cell membrane</keyword>
<comment type="subcellular location">
    <subcellularLocation>
        <location evidence="1">Cell membrane</location>
        <topology evidence="1">Multi-pass membrane protein</topology>
    </subcellularLocation>
</comment>
<dbReference type="Proteomes" id="UP001595696">
    <property type="component" value="Unassembled WGS sequence"/>
</dbReference>
<evidence type="ECO:0000256" key="4">
    <source>
        <dbReference type="ARBA" id="ARBA00022989"/>
    </source>
</evidence>
<feature type="transmembrane region" description="Helical" evidence="7">
    <location>
        <begin position="698"/>
        <end position="717"/>
    </location>
</feature>
<evidence type="ECO:0000313" key="9">
    <source>
        <dbReference type="EMBL" id="MFC3965376.1"/>
    </source>
</evidence>
<feature type="transmembrane region" description="Helical" evidence="7">
    <location>
        <begin position="466"/>
        <end position="485"/>
    </location>
</feature>
<feature type="transmembrane region" description="Helical" evidence="7">
    <location>
        <begin position="738"/>
        <end position="761"/>
    </location>
</feature>
<dbReference type="Pfam" id="PF02687">
    <property type="entry name" value="FtsX"/>
    <property type="match status" value="2"/>
</dbReference>
<dbReference type="InterPro" id="IPR003838">
    <property type="entry name" value="ABC3_permease_C"/>
</dbReference>